<dbReference type="Proteomes" id="UP000469670">
    <property type="component" value="Unassembled WGS sequence"/>
</dbReference>
<evidence type="ECO:0000313" key="2">
    <source>
        <dbReference type="EMBL" id="NEC20498.1"/>
    </source>
</evidence>
<dbReference type="EMBL" id="JAAGMP010000895">
    <property type="protein sequence ID" value="NEC20498.1"/>
    <property type="molecule type" value="Genomic_DNA"/>
</dbReference>
<name>A0A7K3RZ46_9ACTN</name>
<keyword evidence="1" id="KW-0732">Signal</keyword>
<feature type="chain" id="PRO_5039103404" evidence="1">
    <location>
        <begin position="19"/>
        <end position="149"/>
    </location>
</feature>
<accession>A0A7K3RZ46</accession>
<gene>
    <name evidence="2" type="ORF">G3I50_19940</name>
</gene>
<evidence type="ECO:0000313" key="3">
    <source>
        <dbReference type="Proteomes" id="UP000469670"/>
    </source>
</evidence>
<sequence length="149" mass="16009">MIARALVTMAFSALLASATGIPVGRGRKPAGDHHRYYLLHSISATYSGAPFSDLNEDASFVYQLTPVSGPDPTRPDSYGVADQAEWMADKAREVAYGRDPATGLWLHQLVIPGVRVMGRGPDAEPGGSSDPADAIMSYVQRFRFDLTPA</sequence>
<evidence type="ECO:0000256" key="1">
    <source>
        <dbReference type="SAM" id="SignalP"/>
    </source>
</evidence>
<reference evidence="2 3" key="1">
    <citation type="submission" date="2020-01" db="EMBL/GenBank/DDBJ databases">
        <title>Insect and environment-associated Actinomycetes.</title>
        <authorList>
            <person name="Currrie C."/>
            <person name="Chevrette M."/>
            <person name="Carlson C."/>
            <person name="Stubbendieck R."/>
            <person name="Wendt-Pienkowski E."/>
        </authorList>
    </citation>
    <scope>NUCLEOTIDE SEQUENCE [LARGE SCALE GENOMIC DNA]</scope>
    <source>
        <strain evidence="2 3">SID7590</strain>
    </source>
</reference>
<protein>
    <submittedName>
        <fullName evidence="2">Uncharacterized protein</fullName>
    </submittedName>
</protein>
<comment type="caution">
    <text evidence="2">The sequence shown here is derived from an EMBL/GenBank/DDBJ whole genome shotgun (WGS) entry which is preliminary data.</text>
</comment>
<organism evidence="2 3">
    <name type="scientific">Streptomyces parvus</name>
    <dbReference type="NCBI Taxonomy" id="66428"/>
    <lineage>
        <taxon>Bacteria</taxon>
        <taxon>Bacillati</taxon>
        <taxon>Actinomycetota</taxon>
        <taxon>Actinomycetes</taxon>
        <taxon>Kitasatosporales</taxon>
        <taxon>Streptomycetaceae</taxon>
        <taxon>Streptomyces</taxon>
    </lineage>
</organism>
<dbReference type="RefSeq" id="WP_164204244.1">
    <property type="nucleotide sequence ID" value="NZ_JAAGMP010000895.1"/>
</dbReference>
<feature type="signal peptide" evidence="1">
    <location>
        <begin position="1"/>
        <end position="18"/>
    </location>
</feature>
<dbReference type="AlphaFoldDB" id="A0A7K3RZ46"/>
<proteinExistence type="predicted"/>